<proteinExistence type="predicted"/>
<keyword evidence="1" id="KW-1133">Transmembrane helix</keyword>
<dbReference type="KEGG" id="dbc:MFMK1_003591"/>
<organism evidence="2 3">
    <name type="scientific">Metallumcola ferriviriculae</name>
    <dbReference type="NCBI Taxonomy" id="3039180"/>
    <lineage>
        <taxon>Bacteria</taxon>
        <taxon>Bacillati</taxon>
        <taxon>Bacillota</taxon>
        <taxon>Clostridia</taxon>
        <taxon>Neomoorellales</taxon>
        <taxon>Desulfitibacteraceae</taxon>
        <taxon>Metallumcola</taxon>
    </lineage>
</organism>
<feature type="transmembrane region" description="Helical" evidence="1">
    <location>
        <begin position="82"/>
        <end position="100"/>
    </location>
</feature>
<dbReference type="EMBL" id="CP121694">
    <property type="protein sequence ID" value="WRO23723.1"/>
    <property type="molecule type" value="Genomic_DNA"/>
</dbReference>
<keyword evidence="3" id="KW-1185">Reference proteome</keyword>
<sequence length="104" mass="11988">MSGTLPPDTQDNSRRYFDWVFNFVVILLSMVQIVLLAAMVLTSLNSSFGFGIVISKKITWDIVIGIFFVIAVAYYWRLQRRAFLMVSFAGLLSYIVLRLWPVIF</sequence>
<reference evidence="2 3" key="1">
    <citation type="submission" date="2023-04" db="EMBL/GenBank/DDBJ databases">
        <authorList>
            <person name="Hsu D."/>
        </authorList>
    </citation>
    <scope>NUCLEOTIDE SEQUENCE [LARGE SCALE GENOMIC DNA]</scope>
    <source>
        <strain evidence="2 3">MK1</strain>
    </source>
</reference>
<keyword evidence="1" id="KW-0812">Transmembrane</keyword>
<name>A0AAU0UTV3_9FIRM</name>
<accession>A0AAU0UTV3</accession>
<feature type="transmembrane region" description="Helical" evidence="1">
    <location>
        <begin position="58"/>
        <end position="76"/>
    </location>
</feature>
<evidence type="ECO:0000313" key="2">
    <source>
        <dbReference type="EMBL" id="WRO23723.1"/>
    </source>
</evidence>
<dbReference type="AlphaFoldDB" id="A0AAU0UTV3"/>
<evidence type="ECO:0000313" key="3">
    <source>
        <dbReference type="Proteomes" id="UP001329915"/>
    </source>
</evidence>
<protein>
    <submittedName>
        <fullName evidence="2">Uncharacterized protein</fullName>
    </submittedName>
</protein>
<dbReference type="RefSeq" id="WP_366923099.1">
    <property type="nucleotide sequence ID" value="NZ_CP121694.1"/>
</dbReference>
<keyword evidence="1" id="KW-0472">Membrane</keyword>
<dbReference type="Proteomes" id="UP001329915">
    <property type="component" value="Chromosome"/>
</dbReference>
<feature type="transmembrane region" description="Helical" evidence="1">
    <location>
        <begin position="20"/>
        <end position="46"/>
    </location>
</feature>
<evidence type="ECO:0000256" key="1">
    <source>
        <dbReference type="SAM" id="Phobius"/>
    </source>
</evidence>
<gene>
    <name evidence="2" type="ORF">MFMK1_003591</name>
</gene>